<gene>
    <name evidence="2" type="ORF">INQ41_10330</name>
</gene>
<keyword evidence="1" id="KW-0732">Signal</keyword>
<feature type="chain" id="PRO_5032380254" evidence="1">
    <location>
        <begin position="23"/>
        <end position="147"/>
    </location>
</feature>
<keyword evidence="3" id="KW-1185">Reference proteome</keyword>
<organism evidence="2 3">
    <name type="scientific">Novilysobacter ciconiae</name>
    <dbReference type="NCBI Taxonomy" id="2781022"/>
    <lineage>
        <taxon>Bacteria</taxon>
        <taxon>Pseudomonadati</taxon>
        <taxon>Pseudomonadota</taxon>
        <taxon>Gammaproteobacteria</taxon>
        <taxon>Lysobacterales</taxon>
        <taxon>Lysobacteraceae</taxon>
        <taxon>Novilysobacter</taxon>
    </lineage>
</organism>
<evidence type="ECO:0000313" key="2">
    <source>
        <dbReference type="EMBL" id="QOW19046.1"/>
    </source>
</evidence>
<feature type="signal peptide" evidence="1">
    <location>
        <begin position="1"/>
        <end position="22"/>
    </location>
</feature>
<reference evidence="2 3" key="1">
    <citation type="submission" date="2020-10" db="EMBL/GenBank/DDBJ databases">
        <title>complete genome sequencing of Lysobacter sp. H21R20.</title>
        <authorList>
            <person name="Bae J.-W."/>
            <person name="Lee S.-Y."/>
        </authorList>
    </citation>
    <scope>NUCLEOTIDE SEQUENCE [LARGE SCALE GENOMIC DNA]</scope>
    <source>
        <strain evidence="2 3">H21R20</strain>
    </source>
</reference>
<dbReference type="KEGG" id="lcic:INQ41_10330"/>
<name>A0A7S6UEZ3_9GAMM</name>
<evidence type="ECO:0000313" key="3">
    <source>
        <dbReference type="Proteomes" id="UP000594059"/>
    </source>
</evidence>
<accession>A0A7S6UEZ3</accession>
<evidence type="ECO:0000256" key="1">
    <source>
        <dbReference type="SAM" id="SignalP"/>
    </source>
</evidence>
<dbReference type="RefSeq" id="WP_193984233.1">
    <property type="nucleotide sequence ID" value="NZ_CP063656.1"/>
</dbReference>
<dbReference type="Proteomes" id="UP000594059">
    <property type="component" value="Chromosome"/>
</dbReference>
<dbReference type="EMBL" id="CP063656">
    <property type="protein sequence ID" value="QOW19046.1"/>
    <property type="molecule type" value="Genomic_DNA"/>
</dbReference>
<protein>
    <submittedName>
        <fullName evidence="2">Uncharacterized protein</fullName>
    </submittedName>
</protein>
<sequence>MRTLSFLMLLLMGFACMPTNHAQTPSALHIPNPGSPERAAVLDSARDSIDKEIGRTVQFVVERLAIQGEWAFLYAHMQASDGGPVDYARTPMAEAAEAGFVSQVYAGLLEKEDGQWVVRAQAIGPTDMAWQPWAADYGAPEALFKLD</sequence>
<proteinExistence type="predicted"/>
<dbReference type="AlphaFoldDB" id="A0A7S6UEZ3"/>
<dbReference type="PROSITE" id="PS51257">
    <property type="entry name" value="PROKAR_LIPOPROTEIN"/>
    <property type="match status" value="1"/>
</dbReference>